<feature type="compositionally biased region" description="Basic and acidic residues" evidence="1">
    <location>
        <begin position="508"/>
        <end position="533"/>
    </location>
</feature>
<feature type="compositionally biased region" description="Basic and acidic residues" evidence="1">
    <location>
        <begin position="588"/>
        <end position="612"/>
    </location>
</feature>
<reference evidence="2 3" key="1">
    <citation type="journal article" date="2015" name="Plant Cell">
        <title>Oil accumulation by the oleaginous diatom Fistulifera solaris as revealed by the genome and transcriptome.</title>
        <authorList>
            <person name="Tanaka T."/>
            <person name="Maeda Y."/>
            <person name="Veluchamy A."/>
            <person name="Tanaka M."/>
            <person name="Abida H."/>
            <person name="Marechal E."/>
            <person name="Bowler C."/>
            <person name="Muto M."/>
            <person name="Sunaga Y."/>
            <person name="Tanaka M."/>
            <person name="Yoshino T."/>
            <person name="Taniguchi T."/>
            <person name="Fukuda Y."/>
            <person name="Nemoto M."/>
            <person name="Matsumoto M."/>
            <person name="Wong P.S."/>
            <person name="Aburatani S."/>
            <person name="Fujibuchi W."/>
        </authorList>
    </citation>
    <scope>NUCLEOTIDE SEQUENCE [LARGE SCALE GENOMIC DNA]</scope>
    <source>
        <strain evidence="2 3">JPCC DA0580</strain>
    </source>
</reference>
<feature type="region of interest" description="Disordered" evidence="1">
    <location>
        <begin position="169"/>
        <end position="686"/>
    </location>
</feature>
<feature type="compositionally biased region" description="Basic and acidic residues" evidence="1">
    <location>
        <begin position="188"/>
        <end position="197"/>
    </location>
</feature>
<dbReference type="Proteomes" id="UP000198406">
    <property type="component" value="Unassembled WGS sequence"/>
</dbReference>
<dbReference type="EMBL" id="BDSP01000140">
    <property type="protein sequence ID" value="GAX19838.1"/>
    <property type="molecule type" value="Genomic_DNA"/>
</dbReference>
<dbReference type="InParanoid" id="A0A1Z5K1F1"/>
<feature type="compositionally biased region" description="Basic and acidic residues" evidence="1">
    <location>
        <begin position="542"/>
        <end position="568"/>
    </location>
</feature>
<dbReference type="AlphaFoldDB" id="A0A1Z5K1F1"/>
<feature type="compositionally biased region" description="Low complexity" evidence="1">
    <location>
        <begin position="95"/>
        <end position="110"/>
    </location>
</feature>
<proteinExistence type="predicted"/>
<feature type="compositionally biased region" description="Basic residues" evidence="1">
    <location>
        <begin position="624"/>
        <end position="633"/>
    </location>
</feature>
<feature type="region of interest" description="Disordered" evidence="1">
    <location>
        <begin position="1"/>
        <end position="121"/>
    </location>
</feature>
<accession>A0A1Z5K1F1</accession>
<protein>
    <submittedName>
        <fullName evidence="2">Uncharacterized protein</fullName>
    </submittedName>
</protein>
<evidence type="ECO:0000313" key="2">
    <source>
        <dbReference type="EMBL" id="GAX19838.1"/>
    </source>
</evidence>
<feature type="compositionally biased region" description="Basic residues" evidence="1">
    <location>
        <begin position="498"/>
        <end position="507"/>
    </location>
</feature>
<feature type="compositionally biased region" description="Basic and acidic residues" evidence="1">
    <location>
        <begin position="320"/>
        <end position="346"/>
    </location>
</feature>
<sequence length="717" mass="79922">MVEVTKENNVKSMRRFWGGLRGQGKSQESVGTDTTTSGTSTPANEDDAVPLIERIKMDMAASSSSLGKRSESASEQSLTSWMNEESHSVLSLVGTRSITSTPSTRSGRPEPTSEEAEAASRVNPLLKKKLIKVKRTPGSAASVDGSVDISVLSAMKSAGKTKFTAKELKEMGVDIPAQRGRAVTKVKSRSEESDKSVRRSRSKSRARDGDSSRGRDKLRSKSSGRARSRVRARSSTSVCGNDEEEATQVVPIEIRPKSPSQEKLSVKERAKNFEQKGEATKVKESSASRLPIVSGATLHDSASRGKDSTEKLRSRSVHRRSIEPEDRGSESPEKSSRRKDSTEKTTRRSRSVHRRSTEEDEQDAGEKTSRRSRSVHRRSIDLDDRDGESPVKSSRAKDSTENSPRRSKSVHRRSIEPNDRDSESLEKSSRGRDATEKTTRRSRSVHRRSFEDNTEPQVGEKTVRRSRSVHRRSIDLDNVDDESPAKSSRGRDATVKSPRSRSKSVRRRSIDLNDKVESPGKSSRGKDATEKSPRRSRSVRRKSIDHEDRINDSPEKSLRSKIVTEKSPRRSQSVHRRSIGQGESSAEGTRRKSLASDKSPRQRSIPMDEKGRSPRRSVTSSGKSPHRRSKSIGRRVEPKPKPQEHEDDSSSEESMPPVPTQILIRPDQEDETDEEREAPQQIKGNNDEIYSKIKHAGITQEQFLALTQAGLTITNEE</sequence>
<feature type="compositionally biased region" description="Basic and acidic residues" evidence="1">
    <location>
        <begin position="205"/>
        <end position="219"/>
    </location>
</feature>
<feature type="compositionally biased region" description="Basic and acidic residues" evidence="1">
    <location>
        <begin position="301"/>
        <end position="313"/>
    </location>
</feature>
<feature type="compositionally biased region" description="Basic and acidic residues" evidence="1">
    <location>
        <begin position="264"/>
        <end position="286"/>
    </location>
</feature>
<feature type="compositionally biased region" description="Basic and acidic residues" evidence="1">
    <location>
        <begin position="395"/>
        <end position="404"/>
    </location>
</feature>
<keyword evidence="3" id="KW-1185">Reference proteome</keyword>
<feature type="compositionally biased region" description="Low complexity" evidence="1">
    <location>
        <begin position="31"/>
        <end position="41"/>
    </location>
</feature>
<feature type="compositionally biased region" description="Polar residues" evidence="1">
    <location>
        <begin position="61"/>
        <end position="83"/>
    </location>
</feature>
<comment type="caution">
    <text evidence="2">The sequence shown here is derived from an EMBL/GenBank/DDBJ whole genome shotgun (WGS) entry which is preliminary data.</text>
</comment>
<evidence type="ECO:0000256" key="1">
    <source>
        <dbReference type="SAM" id="MobiDB-lite"/>
    </source>
</evidence>
<feature type="compositionally biased region" description="Basic and acidic residues" evidence="1">
    <location>
        <begin position="413"/>
        <end position="439"/>
    </location>
</feature>
<feature type="compositionally biased region" description="Basic residues" evidence="1">
    <location>
        <begin position="220"/>
        <end position="232"/>
    </location>
</feature>
<name>A0A1Z5K1F1_FISSO</name>
<organism evidence="2 3">
    <name type="scientific">Fistulifera solaris</name>
    <name type="common">Oleaginous diatom</name>
    <dbReference type="NCBI Taxonomy" id="1519565"/>
    <lineage>
        <taxon>Eukaryota</taxon>
        <taxon>Sar</taxon>
        <taxon>Stramenopiles</taxon>
        <taxon>Ochrophyta</taxon>
        <taxon>Bacillariophyta</taxon>
        <taxon>Bacillariophyceae</taxon>
        <taxon>Bacillariophycidae</taxon>
        <taxon>Naviculales</taxon>
        <taxon>Naviculaceae</taxon>
        <taxon>Fistulifera</taxon>
    </lineage>
</organism>
<evidence type="ECO:0000313" key="3">
    <source>
        <dbReference type="Proteomes" id="UP000198406"/>
    </source>
</evidence>
<gene>
    <name evidence="2" type="ORF">FisN_11Lh290</name>
</gene>
<feature type="compositionally biased region" description="Basic and acidic residues" evidence="1">
    <location>
        <begin position="634"/>
        <end position="644"/>
    </location>
</feature>